<evidence type="ECO:0000256" key="1">
    <source>
        <dbReference type="ARBA" id="ARBA00001201"/>
    </source>
</evidence>
<comment type="cofactor">
    <cofactor evidence="2">
        <name>FAD</name>
        <dbReference type="ChEBI" id="CHEBI:57692"/>
    </cofactor>
</comment>
<evidence type="ECO:0000256" key="11">
    <source>
        <dbReference type="PIRNR" id="PIRNR000168"/>
    </source>
</evidence>
<comment type="subcellular location">
    <subcellularLocation>
        <location evidence="3">Peroxisome</location>
    </subcellularLocation>
</comment>
<evidence type="ECO:0000313" key="17">
    <source>
        <dbReference type="EMBL" id="KAJ4781840.1"/>
    </source>
</evidence>
<dbReference type="GO" id="GO:0003997">
    <property type="term" value="F:acyl-CoA oxidase activity"/>
    <property type="evidence" value="ECO:0007669"/>
    <property type="project" value="UniProtKB-EC"/>
</dbReference>
<evidence type="ECO:0000259" key="16">
    <source>
        <dbReference type="Pfam" id="PF22924"/>
    </source>
</evidence>
<feature type="binding site" evidence="13">
    <location>
        <position position="195"/>
    </location>
    <ligand>
        <name>FAD</name>
        <dbReference type="ChEBI" id="CHEBI:57692"/>
    </ligand>
</feature>
<evidence type="ECO:0000256" key="9">
    <source>
        <dbReference type="ARBA" id="ARBA00023098"/>
    </source>
</evidence>
<keyword evidence="6 11" id="KW-0274">FAD</keyword>
<keyword evidence="9" id="KW-0443">Lipid metabolism</keyword>
<dbReference type="InterPro" id="IPR055060">
    <property type="entry name" value="ACOX_C_alpha1"/>
</dbReference>
<sequence length="675" mass="75544">MASLFNSGADCAARRAAILANHLVQPELATGSLLSTSNCLHYNPPELTNPASFNPIHLRQILDGHHVEARDWLFKLMEESLLFCPKRRCEGKVFVAPDYNATEEQQREMTMRRIEFLLNNGVFEGWLTDSSADATMRKFALMECTGIFDHSLWTKLGVHFNLWGSAIKFFGTRIHHDKWLRDTEKYKVLGSFSMTELGHGSNVRGVETIATYDSNTREFIINTPCESAQKYWIGSAANHATHTVVFSQLHINGKNEGVHAFIVQIRDSNGNTCPNIRIADCGHKIGLNGVDNGRIWFDNVCVPRENFLNLVADVLPDGQYRFAAFLSPLTAGRVTITALAVYTSKVALAIATRYALSRRAFSVIPNDPEVLLLDYPSHQHRLIPLLAKVCALSCASNFLKKLYVQRTPESSKALHVYSCALKATATWQNMITLQECREACGGQGFKTENRIGILKGEFDVQSTFEGDNNILMQQVSKVLLAEHVAVQKKKKHFKGLGLEHMNGPLPVIPPVLTSSILRSSKFQTDLFSMRERDLLQRFSEEVSRYQTQGESREKALLLSYQLAEELAKAFAECATLQIFLEAETSVLQTPLKEVLGLLRSMYAMTCIDEVASFLRYGYLSVDNAAVVRKEVMALCTDLRPHALTIVSSFGIPDSFLSPIAFDWIEANSWSNLSSE</sequence>
<feature type="domain" description="Acyl-CoA oxidase C-terminal" evidence="14">
    <location>
        <begin position="523"/>
        <end position="656"/>
    </location>
</feature>
<keyword evidence="18" id="KW-1185">Reference proteome</keyword>
<evidence type="ECO:0000256" key="6">
    <source>
        <dbReference type="ARBA" id="ARBA00022827"/>
    </source>
</evidence>
<comment type="caution">
    <text evidence="17">The sequence shown here is derived from an EMBL/GenBank/DDBJ whole genome shotgun (WGS) entry which is preliminary data.</text>
</comment>
<reference evidence="17" key="1">
    <citation type="submission" date="2022-08" db="EMBL/GenBank/DDBJ databases">
        <authorList>
            <person name="Marques A."/>
        </authorList>
    </citation>
    <scope>NUCLEOTIDE SEQUENCE</scope>
    <source>
        <strain evidence="17">RhyPub2mFocal</strain>
        <tissue evidence="17">Leaves</tissue>
    </source>
</reference>
<keyword evidence="5 11" id="KW-0285">Flavoprotein</keyword>
<evidence type="ECO:0000256" key="12">
    <source>
        <dbReference type="PIRSR" id="PIRSR000168-1"/>
    </source>
</evidence>
<dbReference type="SUPFAM" id="SSF56645">
    <property type="entry name" value="Acyl-CoA dehydrogenase NM domain-like"/>
    <property type="match status" value="1"/>
</dbReference>
<evidence type="ECO:0000256" key="8">
    <source>
        <dbReference type="ARBA" id="ARBA00023002"/>
    </source>
</evidence>
<evidence type="ECO:0000256" key="2">
    <source>
        <dbReference type="ARBA" id="ARBA00001974"/>
    </source>
</evidence>
<comment type="similarity">
    <text evidence="4 11">Belongs to the acyl-CoA oxidase family.</text>
</comment>
<accession>A0AAV8ENM2</accession>
<dbReference type="AlphaFoldDB" id="A0AAV8ENM2"/>
<dbReference type="InterPro" id="IPR012258">
    <property type="entry name" value="Acyl-CoA_oxidase"/>
</dbReference>
<keyword evidence="8" id="KW-0560">Oxidoreductase</keyword>
<evidence type="ECO:0000256" key="5">
    <source>
        <dbReference type="ARBA" id="ARBA00022630"/>
    </source>
</evidence>
<evidence type="ECO:0000256" key="10">
    <source>
        <dbReference type="ARBA" id="ARBA00023140"/>
    </source>
</evidence>
<dbReference type="SUPFAM" id="SSF47203">
    <property type="entry name" value="Acyl-CoA dehydrogenase C-terminal domain-like"/>
    <property type="match status" value="2"/>
</dbReference>
<feature type="binding site" evidence="13">
    <location>
        <position position="234"/>
    </location>
    <ligand>
        <name>FAD</name>
        <dbReference type="ChEBI" id="CHEBI:57692"/>
    </ligand>
</feature>
<organism evidence="17 18">
    <name type="scientific">Rhynchospora pubera</name>
    <dbReference type="NCBI Taxonomy" id="906938"/>
    <lineage>
        <taxon>Eukaryota</taxon>
        <taxon>Viridiplantae</taxon>
        <taxon>Streptophyta</taxon>
        <taxon>Embryophyta</taxon>
        <taxon>Tracheophyta</taxon>
        <taxon>Spermatophyta</taxon>
        <taxon>Magnoliopsida</taxon>
        <taxon>Liliopsida</taxon>
        <taxon>Poales</taxon>
        <taxon>Cyperaceae</taxon>
        <taxon>Cyperoideae</taxon>
        <taxon>Rhynchosporeae</taxon>
        <taxon>Rhynchospora</taxon>
    </lineage>
</organism>
<feature type="domain" description="Acyl-CoA oxidase/dehydrogenase middle" evidence="15">
    <location>
        <begin position="191"/>
        <end position="300"/>
    </location>
</feature>
<dbReference type="FunFam" id="1.20.140.10:FF:000007">
    <property type="entry name" value="Acyl-coenzyme A oxidase"/>
    <property type="match status" value="1"/>
</dbReference>
<dbReference type="InterPro" id="IPR006091">
    <property type="entry name" value="Acyl-CoA_Oxase/DH_mid-dom"/>
</dbReference>
<keyword evidence="7" id="KW-0276">Fatty acid metabolism</keyword>
<feature type="domain" description="Acyl-CoA oxidase C-alpha1" evidence="16">
    <location>
        <begin position="329"/>
        <end position="480"/>
    </location>
</feature>
<dbReference type="PANTHER" id="PTHR10909:SF352">
    <property type="entry name" value="ACYL-COENZYME A OXIDASE-LIKE PROTEIN"/>
    <property type="match status" value="1"/>
</dbReference>
<dbReference type="InterPro" id="IPR009100">
    <property type="entry name" value="AcylCoA_DH/oxidase_NM_dom_sf"/>
</dbReference>
<dbReference type="InterPro" id="IPR036250">
    <property type="entry name" value="AcylCo_DH-like_C"/>
</dbReference>
<dbReference type="PIRSF" id="PIRSF000168">
    <property type="entry name" value="Acyl-CoA_oxidase"/>
    <property type="match status" value="1"/>
</dbReference>
<evidence type="ECO:0000259" key="15">
    <source>
        <dbReference type="Pfam" id="PF02770"/>
    </source>
</evidence>
<keyword evidence="10" id="KW-0576">Peroxisome</keyword>
<dbReference type="InterPro" id="IPR002655">
    <property type="entry name" value="Acyl-CoA_oxidase_C"/>
</dbReference>
<dbReference type="Pfam" id="PF01756">
    <property type="entry name" value="ACOX"/>
    <property type="match status" value="1"/>
</dbReference>
<dbReference type="GO" id="GO:0033540">
    <property type="term" value="P:fatty acid beta-oxidation using acyl-CoA oxidase"/>
    <property type="evidence" value="ECO:0007669"/>
    <property type="project" value="TreeGrafter"/>
</dbReference>
<evidence type="ECO:0000313" key="18">
    <source>
        <dbReference type="Proteomes" id="UP001140206"/>
    </source>
</evidence>
<gene>
    <name evidence="17" type="ORF">LUZ62_066097</name>
</gene>
<dbReference type="GO" id="GO:0055088">
    <property type="term" value="P:lipid homeostasis"/>
    <property type="evidence" value="ECO:0007669"/>
    <property type="project" value="TreeGrafter"/>
</dbReference>
<evidence type="ECO:0000256" key="13">
    <source>
        <dbReference type="PIRSR" id="PIRSR000168-2"/>
    </source>
</evidence>
<evidence type="ECO:0000259" key="14">
    <source>
        <dbReference type="Pfam" id="PF01756"/>
    </source>
</evidence>
<protein>
    <recommendedName>
        <fullName evidence="11">Acyl-coenzyme A oxidase</fullName>
    </recommendedName>
</protein>
<proteinExistence type="inferred from homology"/>
<evidence type="ECO:0000256" key="4">
    <source>
        <dbReference type="ARBA" id="ARBA00006288"/>
    </source>
</evidence>
<dbReference type="Pfam" id="PF02770">
    <property type="entry name" value="Acyl-CoA_dh_M"/>
    <property type="match status" value="1"/>
</dbReference>
<dbReference type="FunFam" id="2.40.110.10:FF:000005">
    <property type="entry name" value="Acyl-coenzyme A oxidase"/>
    <property type="match status" value="1"/>
</dbReference>
<comment type="catalytic activity">
    <reaction evidence="1">
        <text>a 2,3-saturated acyl-CoA + O2 = a (2E)-enoyl-CoA + H2O2</text>
        <dbReference type="Rhea" id="RHEA:38959"/>
        <dbReference type="ChEBI" id="CHEBI:15379"/>
        <dbReference type="ChEBI" id="CHEBI:16240"/>
        <dbReference type="ChEBI" id="CHEBI:58856"/>
        <dbReference type="ChEBI" id="CHEBI:65111"/>
        <dbReference type="EC" id="1.3.3.6"/>
    </reaction>
</comment>
<evidence type="ECO:0000256" key="7">
    <source>
        <dbReference type="ARBA" id="ARBA00022832"/>
    </source>
</evidence>
<dbReference type="GO" id="GO:0005777">
    <property type="term" value="C:peroxisome"/>
    <property type="evidence" value="ECO:0007669"/>
    <property type="project" value="UniProtKB-SubCell"/>
</dbReference>
<dbReference type="GO" id="GO:0071949">
    <property type="term" value="F:FAD binding"/>
    <property type="evidence" value="ECO:0007669"/>
    <property type="project" value="InterPro"/>
</dbReference>
<dbReference type="Gene3D" id="1.20.140.10">
    <property type="entry name" value="Butyryl-CoA Dehydrogenase, subunit A, domain 3"/>
    <property type="match status" value="2"/>
</dbReference>
<dbReference type="EMBL" id="JAMFTS010000003">
    <property type="protein sequence ID" value="KAJ4781840.1"/>
    <property type="molecule type" value="Genomic_DNA"/>
</dbReference>
<evidence type="ECO:0000256" key="3">
    <source>
        <dbReference type="ARBA" id="ARBA00004275"/>
    </source>
</evidence>
<feature type="active site" description="Proton acceptor" evidence="12">
    <location>
        <position position="465"/>
    </location>
</feature>
<dbReference type="FunFam" id="1.20.140.10:FF:000010">
    <property type="entry name" value="Acyl-coenzyme A oxidase"/>
    <property type="match status" value="1"/>
</dbReference>
<dbReference type="Proteomes" id="UP001140206">
    <property type="component" value="Chromosome 3"/>
</dbReference>
<dbReference type="GO" id="GO:0005504">
    <property type="term" value="F:fatty acid binding"/>
    <property type="evidence" value="ECO:0007669"/>
    <property type="project" value="TreeGrafter"/>
</dbReference>
<dbReference type="PANTHER" id="PTHR10909">
    <property type="entry name" value="ELECTRON TRANSPORT OXIDOREDUCTASE"/>
    <property type="match status" value="1"/>
</dbReference>
<dbReference type="InterPro" id="IPR046373">
    <property type="entry name" value="Acyl-CoA_Oxase/DH_mid-dom_sf"/>
</dbReference>
<dbReference type="Gene3D" id="2.40.110.10">
    <property type="entry name" value="Butyryl-CoA Dehydrogenase, subunit A, domain 2"/>
    <property type="match status" value="1"/>
</dbReference>
<name>A0AAV8ENM2_9POAL</name>
<dbReference type="Pfam" id="PF22924">
    <property type="entry name" value="ACOX_C_alpha1"/>
    <property type="match status" value="1"/>
</dbReference>